<sequence length="183" mass="20051">MNKLKEENKYKTKNSVRDIVLIALLVAQAIVLSAIERLIPLPTTIPGAKLGLANIITLTAIYLFPFKEAFSVVLLKTIMTAFVLGSFSTFLYSFSGAVLSFAVMFIMYFILKDKISTIGISVAGAIAHNLGQLLMAAFIIKNLNILLYLPFLMVSGVATGIIVGLTTNLLLKYLKKTKLFKVK</sequence>
<evidence type="ECO:0000256" key="1">
    <source>
        <dbReference type="SAM" id="Phobius"/>
    </source>
</evidence>
<dbReference type="Gene3D" id="1.10.1760.20">
    <property type="match status" value="1"/>
</dbReference>
<keyword evidence="1" id="KW-0472">Membrane</keyword>
<name>A0A1M5QG33_9CLOT</name>
<dbReference type="AlphaFoldDB" id="A0A1M5QG33"/>
<keyword evidence="1" id="KW-0812">Transmembrane</keyword>
<accession>A0A1M5QG33</accession>
<dbReference type="InterPro" id="IPR014535">
    <property type="entry name" value="Hpre_diP_synt_I"/>
</dbReference>
<dbReference type="Proteomes" id="UP000184447">
    <property type="component" value="Unassembled WGS sequence"/>
</dbReference>
<dbReference type="Pfam" id="PF07456">
    <property type="entry name" value="Hpre_diP_synt_I"/>
    <property type="match status" value="1"/>
</dbReference>
<proteinExistence type="predicted"/>
<feature type="transmembrane region" description="Helical" evidence="1">
    <location>
        <begin position="146"/>
        <end position="171"/>
    </location>
</feature>
<dbReference type="PIRSF" id="PIRSF027391">
    <property type="entry name" value="Hpre_diP_synt_I"/>
    <property type="match status" value="1"/>
</dbReference>
<feature type="transmembrane region" description="Helical" evidence="1">
    <location>
        <begin position="20"/>
        <end position="39"/>
    </location>
</feature>
<protein>
    <submittedName>
        <fullName evidence="2">Heptaprenyl diphosphate synthase</fullName>
    </submittedName>
</protein>
<dbReference type="RefSeq" id="WP_073335853.1">
    <property type="nucleotide sequence ID" value="NZ_FQXM01000002.1"/>
</dbReference>
<evidence type="ECO:0000313" key="3">
    <source>
        <dbReference type="Proteomes" id="UP000184447"/>
    </source>
</evidence>
<feature type="transmembrane region" description="Helical" evidence="1">
    <location>
        <begin position="93"/>
        <end position="111"/>
    </location>
</feature>
<gene>
    <name evidence="2" type="ORF">SAMN02745207_00083</name>
</gene>
<evidence type="ECO:0000313" key="2">
    <source>
        <dbReference type="EMBL" id="SHH13194.1"/>
    </source>
</evidence>
<dbReference type="EMBL" id="FQXM01000002">
    <property type="protein sequence ID" value="SHH13194.1"/>
    <property type="molecule type" value="Genomic_DNA"/>
</dbReference>
<dbReference type="OrthoDB" id="9799095at2"/>
<keyword evidence="3" id="KW-1185">Reference proteome</keyword>
<dbReference type="STRING" id="1121316.SAMN02745207_00083"/>
<feature type="transmembrane region" description="Helical" evidence="1">
    <location>
        <begin position="118"/>
        <end position="140"/>
    </location>
</feature>
<keyword evidence="1" id="KW-1133">Transmembrane helix</keyword>
<organism evidence="2 3">
    <name type="scientific">Clostridium grantii DSM 8605</name>
    <dbReference type="NCBI Taxonomy" id="1121316"/>
    <lineage>
        <taxon>Bacteria</taxon>
        <taxon>Bacillati</taxon>
        <taxon>Bacillota</taxon>
        <taxon>Clostridia</taxon>
        <taxon>Eubacteriales</taxon>
        <taxon>Clostridiaceae</taxon>
        <taxon>Clostridium</taxon>
    </lineage>
</organism>
<reference evidence="2 3" key="1">
    <citation type="submission" date="2016-11" db="EMBL/GenBank/DDBJ databases">
        <authorList>
            <person name="Jaros S."/>
            <person name="Januszkiewicz K."/>
            <person name="Wedrychowicz H."/>
        </authorList>
    </citation>
    <scope>NUCLEOTIDE SEQUENCE [LARGE SCALE GENOMIC DNA]</scope>
    <source>
        <strain evidence="2 3">DSM 8605</strain>
    </source>
</reference>
<dbReference type="InterPro" id="IPR010898">
    <property type="entry name" value="Hpre_diP_synth_I"/>
</dbReference>